<dbReference type="AlphaFoldDB" id="A0AAN9AA66"/>
<dbReference type="Proteomes" id="UP001381693">
    <property type="component" value="Unassembled WGS sequence"/>
</dbReference>
<proteinExistence type="predicted"/>
<feature type="region of interest" description="Disordered" evidence="1">
    <location>
        <begin position="1"/>
        <end position="35"/>
    </location>
</feature>
<comment type="caution">
    <text evidence="2">The sequence shown here is derived from an EMBL/GenBank/DDBJ whole genome shotgun (WGS) entry which is preliminary data.</text>
</comment>
<gene>
    <name evidence="2" type="ORF">SK128_006889</name>
</gene>
<organism evidence="2 3">
    <name type="scientific">Halocaridina rubra</name>
    <name type="common">Hawaiian red shrimp</name>
    <dbReference type="NCBI Taxonomy" id="373956"/>
    <lineage>
        <taxon>Eukaryota</taxon>
        <taxon>Metazoa</taxon>
        <taxon>Ecdysozoa</taxon>
        <taxon>Arthropoda</taxon>
        <taxon>Crustacea</taxon>
        <taxon>Multicrustacea</taxon>
        <taxon>Malacostraca</taxon>
        <taxon>Eumalacostraca</taxon>
        <taxon>Eucarida</taxon>
        <taxon>Decapoda</taxon>
        <taxon>Pleocyemata</taxon>
        <taxon>Caridea</taxon>
        <taxon>Atyoidea</taxon>
        <taxon>Atyidae</taxon>
        <taxon>Halocaridina</taxon>
    </lineage>
</organism>
<reference evidence="2 3" key="1">
    <citation type="submission" date="2023-11" db="EMBL/GenBank/DDBJ databases">
        <title>Halocaridina rubra genome assembly.</title>
        <authorList>
            <person name="Smith C."/>
        </authorList>
    </citation>
    <scope>NUCLEOTIDE SEQUENCE [LARGE SCALE GENOMIC DNA]</scope>
    <source>
        <strain evidence="2">EP-1</strain>
        <tissue evidence="2">Whole</tissue>
    </source>
</reference>
<sequence>KPKGRQNYVKLSVASEGKNSKKPPRGDPFGCREVSPMELKKGSDTVSFKFKKKWRLITLHRVTCSDFGDSPLKLEEVDMTPSVPWPKAKRNLAYESGTLEQPIRVPKRVIFRAS</sequence>
<name>A0AAN9AA66_HALRR</name>
<dbReference type="EMBL" id="JAXCGZ010006153">
    <property type="protein sequence ID" value="KAK7080064.1"/>
    <property type="molecule type" value="Genomic_DNA"/>
</dbReference>
<evidence type="ECO:0000313" key="2">
    <source>
        <dbReference type="EMBL" id="KAK7080064.1"/>
    </source>
</evidence>
<accession>A0AAN9AA66</accession>
<keyword evidence="3" id="KW-1185">Reference proteome</keyword>
<feature type="non-terminal residue" evidence="2">
    <location>
        <position position="1"/>
    </location>
</feature>
<evidence type="ECO:0000313" key="3">
    <source>
        <dbReference type="Proteomes" id="UP001381693"/>
    </source>
</evidence>
<evidence type="ECO:0000256" key="1">
    <source>
        <dbReference type="SAM" id="MobiDB-lite"/>
    </source>
</evidence>
<protein>
    <submittedName>
        <fullName evidence="2">Uncharacterized protein</fullName>
    </submittedName>
</protein>